<feature type="compositionally biased region" description="Polar residues" evidence="15">
    <location>
        <begin position="275"/>
        <end position="287"/>
    </location>
</feature>
<dbReference type="InterPro" id="IPR013087">
    <property type="entry name" value="Znf_C2H2_type"/>
</dbReference>
<dbReference type="OrthoDB" id="654211at2759"/>
<feature type="domain" description="C2H2-type" evidence="16">
    <location>
        <begin position="19"/>
        <end position="46"/>
    </location>
</feature>
<dbReference type="STRING" id="869754.A0A1A0HF17"/>
<keyword evidence="2" id="KW-0678">Repressor</keyword>
<keyword evidence="8" id="KW-0238">DNA-binding</keyword>
<keyword evidence="6" id="KW-0862">Zinc</keyword>
<evidence type="ECO:0000256" key="15">
    <source>
        <dbReference type="SAM" id="MobiDB-lite"/>
    </source>
</evidence>
<comment type="function">
    <text evidence="12">Involved in glucose repression of glucose metabolism genes.</text>
</comment>
<dbReference type="GO" id="GO:0008270">
    <property type="term" value="F:zinc ion binding"/>
    <property type="evidence" value="ECO:0007669"/>
    <property type="project" value="UniProtKB-KW"/>
</dbReference>
<comment type="caution">
    <text evidence="17">The sequence shown here is derived from an EMBL/GenBank/DDBJ whole genome shotgun (WGS) entry which is preliminary data.</text>
</comment>
<evidence type="ECO:0000256" key="5">
    <source>
        <dbReference type="ARBA" id="ARBA00022771"/>
    </source>
</evidence>
<evidence type="ECO:0000256" key="2">
    <source>
        <dbReference type="ARBA" id="ARBA00022491"/>
    </source>
</evidence>
<dbReference type="PANTHER" id="PTHR47428">
    <property type="entry name" value="REGULATORY PROTEIN MIG1-RELATED"/>
    <property type="match status" value="1"/>
</dbReference>
<dbReference type="Proteomes" id="UP000092555">
    <property type="component" value="Unassembled WGS sequence"/>
</dbReference>
<evidence type="ECO:0000256" key="3">
    <source>
        <dbReference type="ARBA" id="ARBA00022723"/>
    </source>
</evidence>
<feature type="domain" description="C2H2-type" evidence="16">
    <location>
        <begin position="47"/>
        <end position="76"/>
    </location>
</feature>
<dbReference type="PROSITE" id="PS50157">
    <property type="entry name" value="ZINC_FINGER_C2H2_2"/>
    <property type="match status" value="2"/>
</dbReference>
<feature type="compositionally biased region" description="Low complexity" evidence="15">
    <location>
        <begin position="291"/>
        <end position="301"/>
    </location>
</feature>
<keyword evidence="7" id="KW-0805">Transcription regulation</keyword>
<evidence type="ECO:0000256" key="1">
    <source>
        <dbReference type="ARBA" id="ARBA00004123"/>
    </source>
</evidence>
<keyword evidence="3" id="KW-0479">Metal-binding</keyword>
<dbReference type="FunFam" id="3.30.160.60:FF:000089">
    <property type="entry name" value="DNA-binding protein creA"/>
    <property type="match status" value="1"/>
</dbReference>
<dbReference type="InterPro" id="IPR051007">
    <property type="entry name" value="creA/MIG_C2H2-ZnF"/>
</dbReference>
<evidence type="ECO:0000256" key="8">
    <source>
        <dbReference type="ARBA" id="ARBA00023125"/>
    </source>
</evidence>
<evidence type="ECO:0000256" key="6">
    <source>
        <dbReference type="ARBA" id="ARBA00022833"/>
    </source>
</evidence>
<dbReference type="RefSeq" id="XP_018713071.1">
    <property type="nucleotide sequence ID" value="XM_018858371.1"/>
</dbReference>
<dbReference type="GO" id="GO:0000978">
    <property type="term" value="F:RNA polymerase II cis-regulatory region sequence-specific DNA binding"/>
    <property type="evidence" value="ECO:0007669"/>
    <property type="project" value="TreeGrafter"/>
</dbReference>
<evidence type="ECO:0000259" key="16">
    <source>
        <dbReference type="PROSITE" id="PS50157"/>
    </source>
</evidence>
<keyword evidence="5 14" id="KW-0863">Zinc-finger</keyword>
<dbReference type="AlphaFoldDB" id="A0A1A0HF17"/>
<feature type="compositionally biased region" description="Low complexity" evidence="15">
    <location>
        <begin position="255"/>
        <end position="264"/>
    </location>
</feature>
<proteinExistence type="inferred from homology"/>
<dbReference type="GO" id="GO:0005634">
    <property type="term" value="C:nucleus"/>
    <property type="evidence" value="ECO:0007669"/>
    <property type="project" value="UniProtKB-SubCell"/>
</dbReference>
<gene>
    <name evidence="17" type="ORF">METBIDRAFT_68539</name>
</gene>
<dbReference type="Pfam" id="PF00096">
    <property type="entry name" value="zf-C2H2"/>
    <property type="match status" value="2"/>
</dbReference>
<dbReference type="GO" id="GO:0000433">
    <property type="term" value="P:carbon catabolite repression of transcription from RNA polymerase II promoter by glucose"/>
    <property type="evidence" value="ECO:0007669"/>
    <property type="project" value="TreeGrafter"/>
</dbReference>
<evidence type="ECO:0000256" key="7">
    <source>
        <dbReference type="ARBA" id="ARBA00023015"/>
    </source>
</evidence>
<keyword evidence="4" id="KW-0677">Repeat</keyword>
<evidence type="ECO:0000313" key="18">
    <source>
        <dbReference type="Proteomes" id="UP000092555"/>
    </source>
</evidence>
<keyword evidence="10" id="KW-0539">Nucleus</keyword>
<dbReference type="GO" id="GO:0005737">
    <property type="term" value="C:cytoplasm"/>
    <property type="evidence" value="ECO:0007669"/>
    <property type="project" value="TreeGrafter"/>
</dbReference>
<dbReference type="Gene3D" id="3.30.160.60">
    <property type="entry name" value="Classic Zinc Finger"/>
    <property type="match status" value="2"/>
</dbReference>
<keyword evidence="18" id="KW-1185">Reference proteome</keyword>
<feature type="region of interest" description="Disordered" evidence="15">
    <location>
        <begin position="252"/>
        <end position="310"/>
    </location>
</feature>
<accession>A0A1A0HF17</accession>
<dbReference type="PROSITE" id="PS00028">
    <property type="entry name" value="ZINC_FINGER_C2H2_1"/>
    <property type="match status" value="2"/>
</dbReference>
<reference evidence="17 18" key="1">
    <citation type="submission" date="2016-05" db="EMBL/GenBank/DDBJ databases">
        <title>Comparative genomics of biotechnologically important yeasts.</title>
        <authorList>
            <consortium name="DOE Joint Genome Institute"/>
            <person name="Riley R."/>
            <person name="Haridas S."/>
            <person name="Wolfe K.H."/>
            <person name="Lopes M.R."/>
            <person name="Hittinger C.T."/>
            <person name="Goker M."/>
            <person name="Salamov A."/>
            <person name="Wisecaver J."/>
            <person name="Long T.M."/>
            <person name="Aerts A.L."/>
            <person name="Barry K."/>
            <person name="Choi C."/>
            <person name="Clum A."/>
            <person name="Coughlan A.Y."/>
            <person name="Deshpande S."/>
            <person name="Douglass A.P."/>
            <person name="Hanson S.J."/>
            <person name="Klenk H.-P."/>
            <person name="LaButti K."/>
            <person name="Lapidus A."/>
            <person name="Lindquist E."/>
            <person name="Lipzen A."/>
            <person name="Meier-kolthoff J.P."/>
            <person name="Ohm R.A."/>
            <person name="Otillar R.P."/>
            <person name="Pangilinan J."/>
            <person name="Peng Y."/>
            <person name="Rokas A."/>
            <person name="Rosa C.A."/>
            <person name="Scheuner C."/>
            <person name="Sibirny A.A."/>
            <person name="Slot J.C."/>
            <person name="Stielow J.B."/>
            <person name="Sun H."/>
            <person name="Kurtzman C.P."/>
            <person name="Blackwell M."/>
            <person name="Grigoriev I.V."/>
            <person name="Jeffries T.W."/>
        </authorList>
    </citation>
    <scope>NUCLEOTIDE SEQUENCE [LARGE SCALE GENOMIC DNA]</scope>
    <source>
        <strain evidence="17 18">NRRL YB-4993</strain>
    </source>
</reference>
<evidence type="ECO:0000256" key="4">
    <source>
        <dbReference type="ARBA" id="ARBA00022737"/>
    </source>
</evidence>
<dbReference type="GeneID" id="30031347"/>
<feature type="region of interest" description="Disordered" evidence="15">
    <location>
        <begin position="65"/>
        <end position="105"/>
    </location>
</feature>
<keyword evidence="9" id="KW-0804">Transcription</keyword>
<dbReference type="InterPro" id="IPR036236">
    <property type="entry name" value="Znf_C2H2_sf"/>
</dbReference>
<comment type="similarity">
    <text evidence="11">Belongs to the creA/MIG C2H2-type zinc-finger protein family.</text>
</comment>
<organism evidence="17 18">
    <name type="scientific">Metschnikowia bicuspidata var. bicuspidata NRRL YB-4993</name>
    <dbReference type="NCBI Taxonomy" id="869754"/>
    <lineage>
        <taxon>Eukaryota</taxon>
        <taxon>Fungi</taxon>
        <taxon>Dikarya</taxon>
        <taxon>Ascomycota</taxon>
        <taxon>Saccharomycotina</taxon>
        <taxon>Pichiomycetes</taxon>
        <taxon>Metschnikowiaceae</taxon>
        <taxon>Metschnikowia</taxon>
    </lineage>
</organism>
<dbReference type="EMBL" id="LXTC01000002">
    <property type="protein sequence ID" value="OBA22575.1"/>
    <property type="molecule type" value="Genomic_DNA"/>
</dbReference>
<dbReference type="SUPFAM" id="SSF57667">
    <property type="entry name" value="beta-beta-alpha zinc fingers"/>
    <property type="match status" value="1"/>
</dbReference>
<dbReference type="FunFam" id="3.30.160.60:FF:000152">
    <property type="entry name" value="DNA-binding protein creA"/>
    <property type="match status" value="1"/>
</dbReference>
<evidence type="ECO:0000256" key="11">
    <source>
        <dbReference type="ARBA" id="ARBA00038023"/>
    </source>
</evidence>
<evidence type="ECO:0000256" key="9">
    <source>
        <dbReference type="ARBA" id="ARBA00023163"/>
    </source>
</evidence>
<sequence>MMMFSNAEPKRKDMTTRPYKCPMCDKAFHRLEHQTRHIRTHTGEKPHSCSFPGCNKKFSRLDELTRHSRIHTNPNSRRNKNLSKVGSEASPGVIEQTPQDPTLGPAILSSMMNIDILASAATEELKSPKVDVPPNSQSLPSLKDYFGSADASKFGGFTPLGSLNNLQYLSTPSRSRVLEDSDLEYVKQKLKKSRPNSPANNFSIPTSPILGLSNINTPILSANNSSTNLATFFKPPAGLSANIKIPSLDRTPQFNSSGLNSDSNNLDKNKDQNDYSAMTDSAKQQDPNHLPPLRSLRLDLPQNLTMQAEF</sequence>
<comment type="subcellular location">
    <subcellularLocation>
        <location evidence="1">Nucleus</location>
    </subcellularLocation>
</comment>
<protein>
    <recommendedName>
        <fullName evidence="13">Regulatory protein MIG1</fullName>
    </recommendedName>
</protein>
<dbReference type="PANTHER" id="PTHR47428:SF1">
    <property type="entry name" value="REGULATORY PROTEIN MIG1-RELATED"/>
    <property type="match status" value="1"/>
</dbReference>
<evidence type="ECO:0000256" key="12">
    <source>
        <dbReference type="ARBA" id="ARBA00056233"/>
    </source>
</evidence>
<name>A0A1A0HF17_9ASCO</name>
<evidence type="ECO:0000256" key="10">
    <source>
        <dbReference type="ARBA" id="ARBA00023242"/>
    </source>
</evidence>
<evidence type="ECO:0000256" key="13">
    <source>
        <dbReference type="ARBA" id="ARBA00068528"/>
    </source>
</evidence>
<dbReference type="SMART" id="SM00355">
    <property type="entry name" value="ZnF_C2H2"/>
    <property type="match status" value="2"/>
</dbReference>
<evidence type="ECO:0000256" key="14">
    <source>
        <dbReference type="PROSITE-ProRule" id="PRU00042"/>
    </source>
</evidence>
<evidence type="ECO:0000313" key="17">
    <source>
        <dbReference type="EMBL" id="OBA22575.1"/>
    </source>
</evidence>